<feature type="transmembrane region" description="Helical" evidence="13">
    <location>
        <begin position="428"/>
        <end position="452"/>
    </location>
</feature>
<dbReference type="InterPro" id="IPR048279">
    <property type="entry name" value="MdtK-like"/>
</dbReference>
<evidence type="ECO:0000256" key="4">
    <source>
        <dbReference type="ARBA" id="ARBA00020268"/>
    </source>
</evidence>
<keyword evidence="5" id="KW-0813">Transport</keyword>
<feature type="transmembrane region" description="Helical" evidence="13">
    <location>
        <begin position="100"/>
        <end position="125"/>
    </location>
</feature>
<comment type="caution">
    <text evidence="14">The sequence shown here is derived from an EMBL/GenBank/DDBJ whole genome shotgun (WGS) entry which is preliminary data.</text>
</comment>
<reference evidence="14 15" key="1">
    <citation type="submission" date="2018-09" db="EMBL/GenBank/DDBJ databases">
        <title>Murine metabolic-syndrome-specific gut microbial biobank.</title>
        <authorList>
            <person name="Liu C."/>
        </authorList>
    </citation>
    <scope>NUCLEOTIDE SEQUENCE [LARGE SCALE GENOMIC DNA]</scope>
    <source>
        <strain evidence="14 15">0.1xD8-82</strain>
    </source>
</reference>
<evidence type="ECO:0000313" key="15">
    <source>
        <dbReference type="Proteomes" id="UP000280696"/>
    </source>
</evidence>
<evidence type="ECO:0000256" key="7">
    <source>
        <dbReference type="ARBA" id="ARBA00022475"/>
    </source>
</evidence>
<feature type="transmembrane region" description="Helical" evidence="13">
    <location>
        <begin position="372"/>
        <end position="394"/>
    </location>
</feature>
<feature type="transmembrane region" description="Helical" evidence="13">
    <location>
        <begin position="145"/>
        <end position="162"/>
    </location>
</feature>
<protein>
    <recommendedName>
        <fullName evidence="4">Probable multidrug resistance protein NorM</fullName>
    </recommendedName>
    <alternativeName>
        <fullName evidence="12">Multidrug-efflux transporter</fullName>
    </alternativeName>
</protein>
<comment type="function">
    <text evidence="1">Multidrug efflux pump.</text>
</comment>
<feature type="transmembrane region" description="Helical" evidence="13">
    <location>
        <begin position="304"/>
        <end position="322"/>
    </location>
</feature>
<proteinExistence type="inferred from homology"/>
<dbReference type="AlphaFoldDB" id="A0A3A9AWW5"/>
<dbReference type="OrthoDB" id="9780160at2"/>
<dbReference type="InterPro" id="IPR050222">
    <property type="entry name" value="MATE_MdtK"/>
</dbReference>
<evidence type="ECO:0000256" key="12">
    <source>
        <dbReference type="ARBA" id="ARBA00031636"/>
    </source>
</evidence>
<feature type="transmembrane region" description="Helical" evidence="13">
    <location>
        <begin position="20"/>
        <end position="39"/>
    </location>
</feature>
<comment type="subcellular location">
    <subcellularLocation>
        <location evidence="2">Cell membrane</location>
        <topology evidence="2">Multi-pass membrane protein</topology>
    </subcellularLocation>
</comment>
<name>A0A3A9AWW5_9FIRM</name>
<keyword evidence="11 13" id="KW-0472">Membrane</keyword>
<keyword evidence="9 13" id="KW-1133">Transmembrane helix</keyword>
<sequence length="468" mass="51497">MWDKFKQKFIGDKNFYKYVLYLAVPMIVQNTITSFVSFLDNIMVGQIGTEQMSGVAIVNQLMFVFNVCIFGGVSGAGIFGTQYYGKGDYEGQKYAFRFKLYSCLLIAAAAIVLFGLFDTQLISLYLNDTGSVGDITLALKYGKEYIIIMILGLIPFAVSQAYGSSVKETGQTFIPMLAGVAAVFTNLVLDYVLIFGIFGLPAMGVQGAAIATVIARFVECLIIVVWTHCHKEKNPYIINAYKGFFIPRNTLKEILKKGAPLMVNEMLWAAGMTVIVQCYAVRGLEVVAAQNISSTISNLFNTVYLQLGGCISIVVGQLLGAGKTKEARDADNKMIFFCVFSCVCIAAVMVAVGGFFPSIYNTDERIKELARHFITIAALAMPLGSFSHCAYFTLRSGGKTIVTFLFDSVYTWVLVIPFAYALSHFTVLPIVPIFFLVQFTEIVKVIIGFFMVKSDAWLQNIVNDAPCA</sequence>
<dbReference type="PANTHER" id="PTHR43298:SF2">
    <property type="entry name" value="FMN_FAD EXPORTER YEEO-RELATED"/>
    <property type="match status" value="1"/>
</dbReference>
<feature type="transmembrane region" description="Helical" evidence="13">
    <location>
        <begin position="334"/>
        <end position="360"/>
    </location>
</feature>
<dbReference type="GO" id="GO:0005886">
    <property type="term" value="C:plasma membrane"/>
    <property type="evidence" value="ECO:0007669"/>
    <property type="project" value="UniProtKB-SubCell"/>
</dbReference>
<dbReference type="RefSeq" id="WP_120470070.1">
    <property type="nucleotide sequence ID" value="NZ_RAYQ01000012.1"/>
</dbReference>
<gene>
    <name evidence="14" type="ORF">D7V94_12025</name>
</gene>
<evidence type="ECO:0000313" key="14">
    <source>
        <dbReference type="EMBL" id="RKI90845.1"/>
    </source>
</evidence>
<evidence type="ECO:0000256" key="5">
    <source>
        <dbReference type="ARBA" id="ARBA00022448"/>
    </source>
</evidence>
<dbReference type="PANTHER" id="PTHR43298">
    <property type="entry name" value="MULTIDRUG RESISTANCE PROTEIN NORM-RELATED"/>
    <property type="match status" value="1"/>
</dbReference>
<feature type="transmembrane region" description="Helical" evidence="13">
    <location>
        <begin position="401"/>
        <end position="422"/>
    </location>
</feature>
<feature type="transmembrane region" description="Helical" evidence="13">
    <location>
        <begin position="204"/>
        <end position="226"/>
    </location>
</feature>
<keyword evidence="6" id="KW-0050">Antiport</keyword>
<feature type="transmembrane region" description="Helical" evidence="13">
    <location>
        <begin position="174"/>
        <end position="198"/>
    </location>
</feature>
<evidence type="ECO:0000256" key="11">
    <source>
        <dbReference type="ARBA" id="ARBA00023136"/>
    </source>
</evidence>
<dbReference type="Proteomes" id="UP000280696">
    <property type="component" value="Unassembled WGS sequence"/>
</dbReference>
<accession>A0A3A9AWW5</accession>
<evidence type="ECO:0000256" key="6">
    <source>
        <dbReference type="ARBA" id="ARBA00022449"/>
    </source>
</evidence>
<feature type="transmembrane region" description="Helical" evidence="13">
    <location>
        <begin position="266"/>
        <end position="284"/>
    </location>
</feature>
<keyword evidence="15" id="KW-1185">Reference proteome</keyword>
<keyword evidence="10" id="KW-0406">Ion transport</keyword>
<dbReference type="EMBL" id="RAYQ01000012">
    <property type="protein sequence ID" value="RKI90845.1"/>
    <property type="molecule type" value="Genomic_DNA"/>
</dbReference>
<dbReference type="NCBIfam" id="TIGR00797">
    <property type="entry name" value="matE"/>
    <property type="match status" value="1"/>
</dbReference>
<evidence type="ECO:0000256" key="3">
    <source>
        <dbReference type="ARBA" id="ARBA00010199"/>
    </source>
</evidence>
<dbReference type="Pfam" id="PF01554">
    <property type="entry name" value="MatE"/>
    <property type="match status" value="2"/>
</dbReference>
<evidence type="ECO:0000256" key="2">
    <source>
        <dbReference type="ARBA" id="ARBA00004651"/>
    </source>
</evidence>
<evidence type="ECO:0000256" key="1">
    <source>
        <dbReference type="ARBA" id="ARBA00003408"/>
    </source>
</evidence>
<feature type="transmembrane region" description="Helical" evidence="13">
    <location>
        <begin position="59"/>
        <end position="79"/>
    </location>
</feature>
<dbReference type="InterPro" id="IPR002528">
    <property type="entry name" value="MATE_fam"/>
</dbReference>
<dbReference type="GO" id="GO:0042910">
    <property type="term" value="F:xenobiotic transmembrane transporter activity"/>
    <property type="evidence" value="ECO:0007669"/>
    <property type="project" value="InterPro"/>
</dbReference>
<evidence type="ECO:0000256" key="8">
    <source>
        <dbReference type="ARBA" id="ARBA00022692"/>
    </source>
</evidence>
<dbReference type="PIRSF" id="PIRSF006603">
    <property type="entry name" value="DinF"/>
    <property type="match status" value="1"/>
</dbReference>
<keyword evidence="7" id="KW-1003">Cell membrane</keyword>
<organism evidence="14 15">
    <name type="scientific">Parablautia intestinalis</name>
    <dbReference type="NCBI Taxonomy" id="2320100"/>
    <lineage>
        <taxon>Bacteria</taxon>
        <taxon>Bacillati</taxon>
        <taxon>Bacillota</taxon>
        <taxon>Clostridia</taxon>
        <taxon>Lachnospirales</taxon>
        <taxon>Lachnospiraceae</taxon>
        <taxon>Parablautia</taxon>
    </lineage>
</organism>
<keyword evidence="8 13" id="KW-0812">Transmembrane</keyword>
<evidence type="ECO:0000256" key="9">
    <source>
        <dbReference type="ARBA" id="ARBA00022989"/>
    </source>
</evidence>
<dbReference type="GO" id="GO:0006811">
    <property type="term" value="P:monoatomic ion transport"/>
    <property type="evidence" value="ECO:0007669"/>
    <property type="project" value="UniProtKB-KW"/>
</dbReference>
<evidence type="ECO:0000256" key="13">
    <source>
        <dbReference type="SAM" id="Phobius"/>
    </source>
</evidence>
<dbReference type="GO" id="GO:0015297">
    <property type="term" value="F:antiporter activity"/>
    <property type="evidence" value="ECO:0007669"/>
    <property type="project" value="UniProtKB-KW"/>
</dbReference>
<evidence type="ECO:0000256" key="10">
    <source>
        <dbReference type="ARBA" id="ARBA00023065"/>
    </source>
</evidence>
<comment type="similarity">
    <text evidence="3">Belongs to the multi antimicrobial extrusion (MATE) (TC 2.A.66.1) family.</text>
</comment>